<dbReference type="EMBL" id="BT137350">
    <property type="protein sequence ID" value="AFK37145.1"/>
    <property type="molecule type" value="mRNA"/>
</dbReference>
<name>I3SA53_LOTJA</name>
<reference evidence="1" key="1">
    <citation type="submission" date="2012-05" db="EMBL/GenBank/DDBJ databases">
        <authorList>
            <person name="Krishnakumar V."/>
            <person name="Cheung F."/>
            <person name="Xiao Y."/>
            <person name="Chan A."/>
            <person name="Moskal W.A."/>
            <person name="Town C.D."/>
        </authorList>
    </citation>
    <scope>NUCLEOTIDE SEQUENCE</scope>
</reference>
<organism evidence="1">
    <name type="scientific">Lotus japonicus</name>
    <name type="common">Lotus corniculatus var. japonicus</name>
    <dbReference type="NCBI Taxonomy" id="34305"/>
    <lineage>
        <taxon>Eukaryota</taxon>
        <taxon>Viridiplantae</taxon>
        <taxon>Streptophyta</taxon>
        <taxon>Embryophyta</taxon>
        <taxon>Tracheophyta</taxon>
        <taxon>Spermatophyta</taxon>
        <taxon>Magnoliopsida</taxon>
        <taxon>eudicotyledons</taxon>
        <taxon>Gunneridae</taxon>
        <taxon>Pentapetalae</taxon>
        <taxon>rosids</taxon>
        <taxon>fabids</taxon>
        <taxon>Fabales</taxon>
        <taxon>Fabaceae</taxon>
        <taxon>Papilionoideae</taxon>
        <taxon>50 kb inversion clade</taxon>
        <taxon>NPAAA clade</taxon>
        <taxon>Hologalegina</taxon>
        <taxon>robinioid clade</taxon>
        <taxon>Loteae</taxon>
        <taxon>Lotus</taxon>
    </lineage>
</organism>
<evidence type="ECO:0000313" key="1">
    <source>
        <dbReference type="EMBL" id="AFK37145.1"/>
    </source>
</evidence>
<accession>I3SA53</accession>
<protein>
    <submittedName>
        <fullName evidence="1">Uncharacterized protein</fullName>
    </submittedName>
</protein>
<proteinExistence type="evidence at transcript level"/>
<dbReference type="AlphaFoldDB" id="I3SA53"/>
<sequence>MLAVPLILYMYELEPKPPTHEITAVTPFRASLNESVERRFPLYQMTSVAQESCRDDLPDLLRLATDNP</sequence>